<dbReference type="InParanoid" id="A0A5Q0BQL2"/>
<dbReference type="KEGG" id="mmob:F6R98_18445"/>
<organism evidence="1 2">
    <name type="scientific">Candidatus Methylospira mobilis</name>
    <dbReference type="NCBI Taxonomy" id="1808979"/>
    <lineage>
        <taxon>Bacteria</taxon>
        <taxon>Pseudomonadati</taxon>
        <taxon>Pseudomonadota</taxon>
        <taxon>Gammaproteobacteria</taxon>
        <taxon>Methylococcales</taxon>
        <taxon>Methylococcaceae</taxon>
        <taxon>Candidatus Methylospira</taxon>
    </lineage>
</organism>
<gene>
    <name evidence="1" type="ORF">F6R98_18445</name>
</gene>
<keyword evidence="2" id="KW-1185">Reference proteome</keyword>
<dbReference type="AlphaFoldDB" id="A0A5Q0BQL2"/>
<dbReference type="OrthoDB" id="283783at2"/>
<accession>A0A5Q0BQL2</accession>
<dbReference type="EMBL" id="CP044205">
    <property type="protein sequence ID" value="QFY44367.1"/>
    <property type="molecule type" value="Genomic_DNA"/>
</dbReference>
<dbReference type="Proteomes" id="UP000325755">
    <property type="component" value="Chromosome"/>
</dbReference>
<evidence type="ECO:0000313" key="2">
    <source>
        <dbReference type="Proteomes" id="UP000325755"/>
    </source>
</evidence>
<protein>
    <submittedName>
        <fullName evidence="1">DUF4276 family protein</fullName>
    </submittedName>
</protein>
<evidence type="ECO:0000313" key="1">
    <source>
        <dbReference type="EMBL" id="QFY44367.1"/>
    </source>
</evidence>
<sequence length="226" mass="25009">MRGNPVHFEFLIEDQSGKKALETLVPKIIGDGHSFNIHAYKGIGRIPRKLGTGSDAGKRILLDQLPRLLRGHGKTFAGYSGSYPAAVILVCDLDKRCLAGFRKELFDILHACDPKPETRFCIAIEEGEAWFLGDIPAIKKAYPKAKDNVLNGYENDSVCGTWELLADAVFPGGSPALKADGWQAIGAEKSVWSEKISPHMTINENRSPSFRYFVAKLHELALKKRM</sequence>
<reference evidence="1 2" key="1">
    <citation type="submission" date="2019-09" db="EMBL/GenBank/DDBJ databases">
        <title>Ecophysiology of the spiral-shaped methanotroph Methylospira mobilis as revealed by the complete genome sequence.</title>
        <authorList>
            <person name="Oshkin I.Y."/>
            <person name="Dedysh S.N."/>
            <person name="Miroshnikov K."/>
            <person name="Danilova O.V."/>
            <person name="Hakobyan A."/>
            <person name="Liesack W."/>
        </authorList>
    </citation>
    <scope>NUCLEOTIDE SEQUENCE [LARGE SCALE GENOMIC DNA]</scope>
    <source>
        <strain evidence="1 2">Shm1</strain>
    </source>
</reference>
<proteinExistence type="predicted"/>
<name>A0A5Q0BQL2_9GAMM</name>